<comment type="caution">
    <text evidence="2">The sequence shown here is derived from an EMBL/GenBank/DDBJ whole genome shotgun (WGS) entry which is preliminary data.</text>
</comment>
<feature type="region of interest" description="Disordered" evidence="1">
    <location>
        <begin position="1"/>
        <end position="42"/>
    </location>
</feature>
<name>A0AAD7CKW9_9AGAR</name>
<dbReference type="EMBL" id="JARKIF010000001">
    <property type="protein sequence ID" value="KAJ7651077.1"/>
    <property type="molecule type" value="Genomic_DNA"/>
</dbReference>
<evidence type="ECO:0000313" key="3">
    <source>
        <dbReference type="Proteomes" id="UP001221142"/>
    </source>
</evidence>
<dbReference type="AlphaFoldDB" id="A0AAD7CKW9"/>
<organism evidence="2 3">
    <name type="scientific">Roridomyces roridus</name>
    <dbReference type="NCBI Taxonomy" id="1738132"/>
    <lineage>
        <taxon>Eukaryota</taxon>
        <taxon>Fungi</taxon>
        <taxon>Dikarya</taxon>
        <taxon>Basidiomycota</taxon>
        <taxon>Agaricomycotina</taxon>
        <taxon>Agaricomycetes</taxon>
        <taxon>Agaricomycetidae</taxon>
        <taxon>Agaricales</taxon>
        <taxon>Marasmiineae</taxon>
        <taxon>Mycenaceae</taxon>
        <taxon>Roridomyces</taxon>
    </lineage>
</organism>
<sequence>MSALPILPSPPFELSEPSSSEPTASQSSPSEPSAPPSTPLSASHIIASATGDKLLREGNLAYTRLLREQSESARSYFRLLHYCRDVIKLHCDITDEADSLLCTCRQLAAFDPDEPVARDEELKLFAPA</sequence>
<reference evidence="2" key="1">
    <citation type="submission" date="2023-03" db="EMBL/GenBank/DDBJ databases">
        <title>Massive genome expansion in bonnet fungi (Mycena s.s.) driven by repeated elements and novel gene families across ecological guilds.</title>
        <authorList>
            <consortium name="Lawrence Berkeley National Laboratory"/>
            <person name="Harder C.B."/>
            <person name="Miyauchi S."/>
            <person name="Viragh M."/>
            <person name="Kuo A."/>
            <person name="Thoen E."/>
            <person name="Andreopoulos B."/>
            <person name="Lu D."/>
            <person name="Skrede I."/>
            <person name="Drula E."/>
            <person name="Henrissat B."/>
            <person name="Morin E."/>
            <person name="Kohler A."/>
            <person name="Barry K."/>
            <person name="LaButti K."/>
            <person name="Morin E."/>
            <person name="Salamov A."/>
            <person name="Lipzen A."/>
            <person name="Mereny Z."/>
            <person name="Hegedus B."/>
            <person name="Baldrian P."/>
            <person name="Stursova M."/>
            <person name="Weitz H."/>
            <person name="Taylor A."/>
            <person name="Grigoriev I.V."/>
            <person name="Nagy L.G."/>
            <person name="Martin F."/>
            <person name="Kauserud H."/>
        </authorList>
    </citation>
    <scope>NUCLEOTIDE SEQUENCE</scope>
    <source>
        <strain evidence="2">9284</strain>
    </source>
</reference>
<dbReference type="Proteomes" id="UP001221142">
    <property type="component" value="Unassembled WGS sequence"/>
</dbReference>
<protein>
    <submittedName>
        <fullName evidence="2">Uncharacterized protein</fullName>
    </submittedName>
</protein>
<accession>A0AAD7CKW9</accession>
<feature type="compositionally biased region" description="Low complexity" evidence="1">
    <location>
        <begin position="1"/>
        <end position="31"/>
    </location>
</feature>
<evidence type="ECO:0000256" key="1">
    <source>
        <dbReference type="SAM" id="MobiDB-lite"/>
    </source>
</evidence>
<keyword evidence="3" id="KW-1185">Reference proteome</keyword>
<evidence type="ECO:0000313" key="2">
    <source>
        <dbReference type="EMBL" id="KAJ7651077.1"/>
    </source>
</evidence>
<proteinExistence type="predicted"/>
<gene>
    <name evidence="2" type="ORF">FB45DRAFT_859698</name>
</gene>